<name>A0ABS0LDF4_9CORY</name>
<protein>
    <submittedName>
        <fullName evidence="2">Uncharacterized protein</fullName>
    </submittedName>
</protein>
<reference evidence="2 3" key="1">
    <citation type="journal article" date="2020" name="J. Clin. Microbiol.">
        <title>Assessing the Genetic Diversity of Austrian Corynebacterium diphtheriae Clinical Isolates, 2011-2019.</title>
        <authorList>
            <person name="Schaeffer J."/>
            <person name="Huhulescu S."/>
            <person name="Stoeger A."/>
            <person name="Allerberger F."/>
            <person name="Ruppitsch W."/>
        </authorList>
    </citation>
    <scope>NUCLEOTIDE SEQUENCE [LARGE SCALE GENOMIC DNA]</scope>
    <source>
        <strain evidence="2 3">04-17</strain>
    </source>
</reference>
<dbReference type="RefSeq" id="WP_088267592.1">
    <property type="nucleotide sequence ID" value="NZ_CANNXG010000052.1"/>
</dbReference>
<keyword evidence="3" id="KW-1185">Reference proteome</keyword>
<sequence>MKIRTMTLVMAGASILASGALATSSAQATTHSPERHLLEWCHKTFGEEQHDLCNYYNWAKDVAHRVRSENDTQYSEDFEFLAREALNRLYHEQKTADNA</sequence>
<accession>A0ABS0LDF4</accession>
<evidence type="ECO:0000313" key="3">
    <source>
        <dbReference type="Proteomes" id="UP000615580"/>
    </source>
</evidence>
<feature type="signal peptide" evidence="1">
    <location>
        <begin position="1"/>
        <end position="28"/>
    </location>
</feature>
<dbReference type="Proteomes" id="UP000615580">
    <property type="component" value="Unassembled WGS sequence"/>
</dbReference>
<evidence type="ECO:0000256" key="1">
    <source>
        <dbReference type="SAM" id="SignalP"/>
    </source>
</evidence>
<proteinExistence type="predicted"/>
<comment type="caution">
    <text evidence="2">The sequence shown here is derived from an EMBL/GenBank/DDBJ whole genome shotgun (WGS) entry which is preliminary data.</text>
</comment>
<keyword evidence="1" id="KW-0732">Signal</keyword>
<dbReference type="EMBL" id="JADQUG010000020">
    <property type="protein sequence ID" value="MBG9354209.1"/>
    <property type="molecule type" value="Genomic_DNA"/>
</dbReference>
<feature type="chain" id="PRO_5046265901" evidence="1">
    <location>
        <begin position="29"/>
        <end position="99"/>
    </location>
</feature>
<evidence type="ECO:0000313" key="2">
    <source>
        <dbReference type="EMBL" id="MBG9354209.1"/>
    </source>
</evidence>
<gene>
    <name evidence="2" type="ORF">I4J41_06200</name>
</gene>
<organism evidence="2 3">
    <name type="scientific">Corynebacterium belfantii</name>
    <dbReference type="NCBI Taxonomy" id="2014537"/>
    <lineage>
        <taxon>Bacteria</taxon>
        <taxon>Bacillati</taxon>
        <taxon>Actinomycetota</taxon>
        <taxon>Actinomycetes</taxon>
        <taxon>Mycobacteriales</taxon>
        <taxon>Corynebacteriaceae</taxon>
        <taxon>Corynebacterium</taxon>
    </lineage>
</organism>